<comment type="caution">
    <text evidence="1">The sequence shown here is derived from an EMBL/GenBank/DDBJ whole genome shotgun (WGS) entry which is preliminary data.</text>
</comment>
<keyword evidence="2" id="KW-1185">Reference proteome</keyword>
<organism evidence="1 2">
    <name type="scientific">Carnobacterium inhibens</name>
    <dbReference type="NCBI Taxonomy" id="147709"/>
    <lineage>
        <taxon>Bacteria</taxon>
        <taxon>Bacillati</taxon>
        <taxon>Bacillota</taxon>
        <taxon>Bacilli</taxon>
        <taxon>Lactobacillales</taxon>
        <taxon>Carnobacteriaceae</taxon>
        <taxon>Carnobacterium</taxon>
    </lineage>
</organism>
<evidence type="ECO:0000313" key="1">
    <source>
        <dbReference type="EMBL" id="MBC9825880.1"/>
    </source>
</evidence>
<dbReference type="Proteomes" id="UP000638836">
    <property type="component" value="Unassembled WGS sequence"/>
</dbReference>
<protein>
    <recommendedName>
        <fullName evidence="3">YolD-like protein</fullName>
    </recommendedName>
</protein>
<name>A0ABR7TEI2_9LACT</name>
<dbReference type="EMBL" id="WNJQ01000007">
    <property type="protein sequence ID" value="MBC9825880.1"/>
    <property type="molecule type" value="Genomic_DNA"/>
</dbReference>
<evidence type="ECO:0000313" key="2">
    <source>
        <dbReference type="Proteomes" id="UP000638836"/>
    </source>
</evidence>
<sequence length="140" mass="16189">MVKDFQEQPEKGFIPAQQGYQDRKMAKWQGFILSDHAELQKKHAAIRHKVNEPKVKQTVEDISECLSHAFSKKLSVMLQTDILENGLYKDDITGTVSGFEDNLIYIRTDSDYVVVELESIRHISILSTPKWFKSDDWSET</sequence>
<reference evidence="1 2" key="1">
    <citation type="journal article" date="2020" name="Microorganisms">
        <title>New Insight into Antimicrobial Compounds from Food and Marine-Sourced Carnobacterium Species through Phenotype and Genome Analyses.</title>
        <authorList>
            <person name="Begrem S."/>
            <person name="Ivaniuk F."/>
            <person name="Gigout-Chevalier F."/>
            <person name="Kolypczuk L."/>
            <person name="Bonnetot S."/>
            <person name="Leroi F."/>
            <person name="Grovel O."/>
            <person name="Delbarre-Ladrat C."/>
            <person name="Passerini D."/>
        </authorList>
    </citation>
    <scope>NUCLEOTIDE SEQUENCE [LARGE SCALE GENOMIC DNA]</scope>
    <source>
        <strain evidence="1 2">MIP2551</strain>
    </source>
</reference>
<proteinExistence type="predicted"/>
<evidence type="ECO:0008006" key="3">
    <source>
        <dbReference type="Google" id="ProtNLM"/>
    </source>
</evidence>
<dbReference type="RefSeq" id="WP_187948983.1">
    <property type="nucleotide sequence ID" value="NZ_WNJQ01000007.1"/>
</dbReference>
<accession>A0ABR7TEI2</accession>
<gene>
    <name evidence="1" type="ORF">GLO26_08625</name>
</gene>